<evidence type="ECO:0000259" key="2">
    <source>
        <dbReference type="PROSITE" id="PS50883"/>
    </source>
</evidence>
<dbReference type="SUPFAM" id="SSF141868">
    <property type="entry name" value="EAL domain-like"/>
    <property type="match status" value="1"/>
</dbReference>
<dbReference type="Pfam" id="PF00563">
    <property type="entry name" value="EAL"/>
    <property type="match status" value="1"/>
</dbReference>
<dbReference type="InterPro" id="IPR013767">
    <property type="entry name" value="PAS_fold"/>
</dbReference>
<dbReference type="InterPro" id="IPR035965">
    <property type="entry name" value="PAS-like_dom_sf"/>
</dbReference>
<organism evidence="4 5">
    <name type="scientific">Fervidibacillus halotolerans</name>
    <dbReference type="NCBI Taxonomy" id="2980027"/>
    <lineage>
        <taxon>Bacteria</taxon>
        <taxon>Bacillati</taxon>
        <taxon>Bacillota</taxon>
        <taxon>Bacilli</taxon>
        <taxon>Bacillales</taxon>
        <taxon>Bacillaceae</taxon>
        <taxon>Fervidibacillus</taxon>
    </lineage>
</organism>
<dbReference type="Pfam" id="PF00990">
    <property type="entry name" value="GGDEF"/>
    <property type="match status" value="1"/>
</dbReference>
<protein>
    <submittedName>
        <fullName evidence="4">EAL domain-containing protein</fullName>
    </submittedName>
</protein>
<feature type="domain" description="PAS" evidence="1">
    <location>
        <begin position="399"/>
        <end position="469"/>
    </location>
</feature>
<dbReference type="PROSITE" id="PS50887">
    <property type="entry name" value="GGDEF"/>
    <property type="match status" value="1"/>
</dbReference>
<dbReference type="PANTHER" id="PTHR44757">
    <property type="entry name" value="DIGUANYLATE CYCLASE DGCP"/>
    <property type="match status" value="1"/>
</dbReference>
<dbReference type="Proteomes" id="UP001164726">
    <property type="component" value="Chromosome"/>
</dbReference>
<gene>
    <name evidence="4" type="ORF">OE105_02640</name>
</gene>
<dbReference type="PROSITE" id="PS50883">
    <property type="entry name" value="EAL"/>
    <property type="match status" value="1"/>
</dbReference>
<dbReference type="InterPro" id="IPR043128">
    <property type="entry name" value="Rev_trsase/Diguanyl_cyclase"/>
</dbReference>
<dbReference type="FunFam" id="3.20.20.450:FF:000001">
    <property type="entry name" value="Cyclic di-GMP phosphodiesterase yahA"/>
    <property type="match status" value="1"/>
</dbReference>
<dbReference type="CDD" id="cd00130">
    <property type="entry name" value="PAS"/>
    <property type="match status" value="1"/>
</dbReference>
<name>A0A9E8M153_9BACI</name>
<feature type="domain" description="EAL" evidence="2">
    <location>
        <begin position="695"/>
        <end position="949"/>
    </location>
</feature>
<dbReference type="Gene3D" id="3.30.70.270">
    <property type="match status" value="1"/>
</dbReference>
<dbReference type="Pfam" id="PF00989">
    <property type="entry name" value="PAS"/>
    <property type="match status" value="1"/>
</dbReference>
<evidence type="ECO:0000259" key="1">
    <source>
        <dbReference type="PROSITE" id="PS50112"/>
    </source>
</evidence>
<evidence type="ECO:0000259" key="3">
    <source>
        <dbReference type="PROSITE" id="PS50887"/>
    </source>
</evidence>
<dbReference type="SMART" id="SM00091">
    <property type="entry name" value="PAS"/>
    <property type="match status" value="1"/>
</dbReference>
<dbReference type="InterPro" id="IPR029787">
    <property type="entry name" value="Nucleotide_cyclase"/>
</dbReference>
<dbReference type="CDD" id="cd01949">
    <property type="entry name" value="GGDEF"/>
    <property type="match status" value="1"/>
</dbReference>
<evidence type="ECO:0000313" key="5">
    <source>
        <dbReference type="Proteomes" id="UP001164726"/>
    </source>
</evidence>
<dbReference type="InterPro" id="IPR013702">
    <property type="entry name" value="FIST_domain_N"/>
</dbReference>
<dbReference type="AlphaFoldDB" id="A0A9E8M153"/>
<dbReference type="SMART" id="SM00897">
    <property type="entry name" value="FIST"/>
    <property type="match status" value="1"/>
</dbReference>
<dbReference type="Gene3D" id="3.20.20.450">
    <property type="entry name" value="EAL domain"/>
    <property type="match status" value="1"/>
</dbReference>
<dbReference type="NCBIfam" id="TIGR00254">
    <property type="entry name" value="GGDEF"/>
    <property type="match status" value="1"/>
</dbReference>
<proteinExistence type="predicted"/>
<accession>A0A9E8M153</accession>
<dbReference type="InterPro" id="IPR001633">
    <property type="entry name" value="EAL_dom"/>
</dbReference>
<dbReference type="InterPro" id="IPR035919">
    <property type="entry name" value="EAL_sf"/>
</dbReference>
<dbReference type="InterPro" id="IPR000160">
    <property type="entry name" value="GGDEF_dom"/>
</dbReference>
<keyword evidence="5" id="KW-1185">Reference proteome</keyword>
<dbReference type="GO" id="GO:0006355">
    <property type="term" value="P:regulation of DNA-templated transcription"/>
    <property type="evidence" value="ECO:0007669"/>
    <property type="project" value="InterPro"/>
</dbReference>
<dbReference type="SMART" id="SM00052">
    <property type="entry name" value="EAL"/>
    <property type="match status" value="1"/>
</dbReference>
<evidence type="ECO:0000313" key="4">
    <source>
        <dbReference type="EMBL" id="WAA13042.1"/>
    </source>
</evidence>
<dbReference type="RefSeq" id="WP_275421182.1">
    <property type="nucleotide sequence ID" value="NZ_CP106877.1"/>
</dbReference>
<dbReference type="KEGG" id="fhl:OE105_02640"/>
<dbReference type="Gene3D" id="3.30.450.20">
    <property type="entry name" value="PAS domain"/>
    <property type="match status" value="1"/>
</dbReference>
<dbReference type="PROSITE" id="PS50112">
    <property type="entry name" value="PAS"/>
    <property type="match status" value="1"/>
</dbReference>
<dbReference type="InterPro" id="IPR000014">
    <property type="entry name" value="PAS"/>
</dbReference>
<dbReference type="SUPFAM" id="SSF55785">
    <property type="entry name" value="PYP-like sensor domain (PAS domain)"/>
    <property type="match status" value="1"/>
</dbReference>
<dbReference type="NCBIfam" id="TIGR00229">
    <property type="entry name" value="sensory_box"/>
    <property type="match status" value="1"/>
</dbReference>
<dbReference type="Pfam" id="PF08495">
    <property type="entry name" value="FIST"/>
    <property type="match status" value="1"/>
</dbReference>
<dbReference type="InterPro" id="IPR052155">
    <property type="entry name" value="Biofilm_reg_signaling"/>
</dbReference>
<dbReference type="SMART" id="SM00267">
    <property type="entry name" value="GGDEF"/>
    <property type="match status" value="1"/>
</dbReference>
<reference evidence="4" key="1">
    <citation type="submission" date="2022-09" db="EMBL/GenBank/DDBJ databases">
        <title>Complete Genomes of Fervidibacillus albus and Fervidibacillus halotolerans isolated from tidal flat sediments.</title>
        <authorList>
            <person name="Kwon K.K."/>
            <person name="Yang S.-H."/>
            <person name="Park M.J."/>
            <person name="Oh H.-M."/>
        </authorList>
    </citation>
    <scope>NUCLEOTIDE SEQUENCE</scope>
    <source>
        <strain evidence="4">MEBiC13594</strain>
    </source>
</reference>
<sequence length="955" mass="110836">MKTFSCQYSDEATLKQFIQKHQLQTYKHLLVQAFVKDDDRKWIQQVQKAIKKLLPNSQLIGCTCSESIHLGERIVNQNILTFTAFEQTKIQTFVLEESELNNIEEINRSITSDLSAYFLFTTGEYAKLESLHQYLSIQKKISGVGAVVHSNWAHSNVLFSIDRIIHGAIIVFFYNTNLTVTTYTDRWEESSYRFRITQSEGNRVMEIDGENPLLRFRKHFKQLFASNINLDPSSLPFLLTRRKGKDLSRILRFFHDGTFELSTTPIQREEYALVHPDDYQSILRLEHFMENPIESIFVFTSTWQQDVYPLQTKEKLKHLQNTAPTFGILSNVHFLSKEDRFLRQMYSFQAIGLSETPIKQKKEPFRWQSGERNLLLYYRDLLSINEQSFKRLKERYFTVNEYFNSLFEHNDDFVFSVDLYGRFTRVNQTFLSTFGIKEEEIIGKSVLNYVKKEDLRQVKRYFIKSLKGYEQSYQITLPFTGNQIFQIRNIPIFINGQPEGIIGFGRNFTEKIKFEEKIIQLAYYDRETNLPNRSLIIETITEEIDRVSAKGSGNLTLMFLDIDRFKMINDSLGHQIGDQVIKDIAYRIQWIIPEDVKIGRFGGDQFALIFPSAYDSKRILTIGQQLLDEISKPFVHEGQEFFLSASAGVSVYPEDGKDTVLILKNADMAMNRAKKLGGNKITFFSNEMNNQIKQRFELENYLRRAIEKDELRLCYQPLIDLKTGAIIGSESLIRWHHPKLGLISPLNFIPIAEETGLIHEIGNWVLHEACKQNKKWIDEGIGNLSISVNVSAVQFQHPNFIDYVKNALNTSKLDPTLLHLELTESGMLFNLQHAVETMKKLQKLGVKVSIDDFGKGYSSLSYLKNLPINILKIDRSLIRHIHEKQVDRSIVQAIITMGNGLSVKIVAEGVESFEQIEELKKLDCHYAQGYYIEKPIDALTFSERIKNHRQILSNP</sequence>
<feature type="domain" description="GGDEF" evidence="3">
    <location>
        <begin position="553"/>
        <end position="686"/>
    </location>
</feature>
<dbReference type="PANTHER" id="PTHR44757:SF2">
    <property type="entry name" value="BIOFILM ARCHITECTURE MAINTENANCE PROTEIN MBAA"/>
    <property type="match status" value="1"/>
</dbReference>
<dbReference type="EMBL" id="CP106877">
    <property type="protein sequence ID" value="WAA13042.1"/>
    <property type="molecule type" value="Genomic_DNA"/>
</dbReference>
<dbReference type="SUPFAM" id="SSF55073">
    <property type="entry name" value="Nucleotide cyclase"/>
    <property type="match status" value="1"/>
</dbReference>
<dbReference type="CDD" id="cd01948">
    <property type="entry name" value="EAL"/>
    <property type="match status" value="1"/>
</dbReference>